<dbReference type="InterPro" id="IPR013343">
    <property type="entry name" value="CRISPR-assoc_prot_Cas4"/>
</dbReference>
<proteinExistence type="inferred from homology"/>
<comment type="similarity">
    <text evidence="2 13">Belongs to the CRISPR-associated exonuclease Cas4 family.</text>
</comment>
<evidence type="ECO:0000256" key="13">
    <source>
        <dbReference type="RuleBase" id="RU365022"/>
    </source>
</evidence>
<keyword evidence="6 13" id="KW-0479">Metal-binding</keyword>
<dbReference type="EMBL" id="DTBJ01000051">
    <property type="protein sequence ID" value="HGM59113.1"/>
    <property type="molecule type" value="Genomic_DNA"/>
</dbReference>
<comment type="function">
    <text evidence="13">CRISPR (clustered regularly interspaced short palindromic repeat) is an adaptive immune system that provides protection against mobile genetic elements (viruses, transposable elements and conjugative plasmids). CRISPR clusters contain sequences complementary to antecedent mobile elements and target invading nucleic acids. CRISPR clusters are transcribed and processed into CRISPR RNA (crRNA).</text>
</comment>
<dbReference type="Gene3D" id="3.90.320.10">
    <property type="match status" value="1"/>
</dbReference>
<evidence type="ECO:0000256" key="6">
    <source>
        <dbReference type="ARBA" id="ARBA00022723"/>
    </source>
</evidence>
<evidence type="ECO:0000256" key="12">
    <source>
        <dbReference type="ARBA" id="ARBA00023211"/>
    </source>
</evidence>
<dbReference type="GO" id="GO:0051536">
    <property type="term" value="F:iron-sulfur cluster binding"/>
    <property type="evidence" value="ECO:0007669"/>
    <property type="project" value="UniProtKB-KW"/>
</dbReference>
<dbReference type="InterPro" id="IPR051827">
    <property type="entry name" value="Cas4_exonuclease"/>
</dbReference>
<keyword evidence="7 13" id="KW-0378">Hydrolase</keyword>
<evidence type="ECO:0000256" key="9">
    <source>
        <dbReference type="ARBA" id="ARBA00023004"/>
    </source>
</evidence>
<dbReference type="InterPro" id="IPR011604">
    <property type="entry name" value="PDDEXK-like_dom_sf"/>
</dbReference>
<name>A0A7C4DAR2_STAMA</name>
<dbReference type="GO" id="GO:0004527">
    <property type="term" value="F:exonuclease activity"/>
    <property type="evidence" value="ECO:0007669"/>
    <property type="project" value="UniProtKB-KW"/>
</dbReference>
<dbReference type="GO" id="GO:0046872">
    <property type="term" value="F:metal ion binding"/>
    <property type="evidence" value="ECO:0007669"/>
    <property type="project" value="UniProtKB-KW"/>
</dbReference>
<evidence type="ECO:0000256" key="3">
    <source>
        <dbReference type="ARBA" id="ARBA00012768"/>
    </source>
</evidence>
<dbReference type="NCBIfam" id="TIGR00372">
    <property type="entry name" value="cas4"/>
    <property type="match status" value="1"/>
</dbReference>
<comment type="caution">
    <text evidence="15">The sequence shown here is derived from an EMBL/GenBank/DDBJ whole genome shotgun (WGS) entry which is preliminary data.</text>
</comment>
<comment type="cofactor">
    <cofactor evidence="13">
        <name>Mg(2+)</name>
        <dbReference type="ChEBI" id="CHEBI:18420"/>
    </cofactor>
    <cofactor evidence="13">
        <name>Mn(2+)</name>
        <dbReference type="ChEBI" id="CHEBI:29035"/>
    </cofactor>
    <text evidence="13">Mg(2+) or Mn(2+) required for ssDNA cleavage activity.</text>
</comment>
<feature type="domain" description="PD-(D/E)XK endonuclease-like" evidence="14">
    <location>
        <begin position="89"/>
        <end position="205"/>
    </location>
</feature>
<keyword evidence="9 13" id="KW-0408">Iron</keyword>
<keyword evidence="10 13" id="KW-0411">Iron-sulfur</keyword>
<evidence type="ECO:0000256" key="1">
    <source>
        <dbReference type="ARBA" id="ARBA00001936"/>
    </source>
</evidence>
<keyword evidence="12 13" id="KW-0464">Manganese</keyword>
<evidence type="ECO:0000256" key="5">
    <source>
        <dbReference type="ARBA" id="ARBA00022722"/>
    </source>
</evidence>
<organism evidence="15">
    <name type="scientific">Staphylothermus marinus</name>
    <dbReference type="NCBI Taxonomy" id="2280"/>
    <lineage>
        <taxon>Archaea</taxon>
        <taxon>Thermoproteota</taxon>
        <taxon>Thermoprotei</taxon>
        <taxon>Desulfurococcales</taxon>
        <taxon>Desulfurococcaceae</taxon>
        <taxon>Staphylothermus</taxon>
    </lineage>
</organism>
<accession>A0A7C4DAR2</accession>
<dbReference type="GO" id="GO:0051607">
    <property type="term" value="P:defense response to virus"/>
    <property type="evidence" value="ECO:0007669"/>
    <property type="project" value="UniProtKB-KW"/>
</dbReference>
<evidence type="ECO:0000256" key="4">
    <source>
        <dbReference type="ARBA" id="ARBA00020049"/>
    </source>
</evidence>
<evidence type="ECO:0000256" key="8">
    <source>
        <dbReference type="ARBA" id="ARBA00022839"/>
    </source>
</evidence>
<evidence type="ECO:0000256" key="2">
    <source>
        <dbReference type="ARBA" id="ARBA00009189"/>
    </source>
</evidence>
<evidence type="ECO:0000259" key="14">
    <source>
        <dbReference type="Pfam" id="PF12705"/>
    </source>
</evidence>
<keyword evidence="11 13" id="KW-0051">Antiviral defense</keyword>
<protein>
    <recommendedName>
        <fullName evidence="4 13">CRISPR-associated exonuclease Cas4</fullName>
        <ecNumber evidence="3 13">3.1.12.1</ecNumber>
    </recommendedName>
</protein>
<evidence type="ECO:0000313" key="16">
    <source>
        <dbReference type="EMBL" id="HGQ59323.1"/>
    </source>
</evidence>
<keyword evidence="5 13" id="KW-0540">Nuclease</keyword>
<comment type="cofactor">
    <cofactor evidence="13">
        <name>iron-sulfur cluster</name>
        <dbReference type="ChEBI" id="CHEBI:30408"/>
    </cofactor>
</comment>
<dbReference type="PANTHER" id="PTHR36531">
    <property type="entry name" value="CRISPR-ASSOCIATED EXONUCLEASE CAS4"/>
    <property type="match status" value="1"/>
</dbReference>
<comment type="cofactor">
    <cofactor evidence="1">
        <name>Mn(2+)</name>
        <dbReference type="ChEBI" id="CHEBI:29035"/>
    </cofactor>
</comment>
<dbReference type="InterPro" id="IPR038726">
    <property type="entry name" value="PDDEXK_AddAB-type"/>
</dbReference>
<dbReference type="EMBL" id="DTBE01000034">
    <property type="protein sequence ID" value="HGQ59323.1"/>
    <property type="molecule type" value="Genomic_DNA"/>
</dbReference>
<evidence type="ECO:0000256" key="7">
    <source>
        <dbReference type="ARBA" id="ARBA00022801"/>
    </source>
</evidence>
<evidence type="ECO:0000256" key="10">
    <source>
        <dbReference type="ARBA" id="ARBA00023014"/>
    </source>
</evidence>
<dbReference type="EC" id="3.1.12.1" evidence="3 13"/>
<dbReference type="Pfam" id="PF12705">
    <property type="entry name" value="PDDEXK_1"/>
    <property type="match status" value="1"/>
</dbReference>
<dbReference type="AlphaFoldDB" id="A0A7C4DAR2"/>
<evidence type="ECO:0000256" key="11">
    <source>
        <dbReference type="ARBA" id="ARBA00023118"/>
    </source>
</evidence>
<reference evidence="15" key="1">
    <citation type="journal article" date="2020" name="mSystems">
        <title>Genome- and Community-Level Interaction Insights into Carbon Utilization and Element Cycling Functions of Hydrothermarchaeota in Hydrothermal Sediment.</title>
        <authorList>
            <person name="Zhou Z."/>
            <person name="Liu Y."/>
            <person name="Xu W."/>
            <person name="Pan J."/>
            <person name="Luo Z.H."/>
            <person name="Li M."/>
        </authorList>
    </citation>
    <scope>NUCLEOTIDE SEQUENCE [LARGE SCALE GENOMIC DNA]</scope>
    <source>
        <strain evidence="16">SpSt-638</strain>
        <strain evidence="15">SpSt-642</strain>
    </source>
</reference>
<gene>
    <name evidence="15" type="primary">cas4</name>
    <name evidence="16" type="ORF">ENU09_01160</name>
    <name evidence="15" type="ORF">ENU14_06000</name>
</gene>
<sequence>MISTVSHVYDSIGYILPLIYEDDIREFNEKLNELRDPSVIYVSDLVVCTHKWHLRRHYPELTFRFEPQLVIGKIIHRGLAELLKNRNFEIEFSLNREVYVNSRKYVLKGRVDAYNRDEKVIVEFKYSRLFREKPLEHHVMQLQLYMNMLDADKGVLVYLTPNAMFEFSYSRLDYNIENHVEELIKDNYHPRWNWECRLCIFRKICSFSVSCSLHSR</sequence>
<keyword evidence="8 13" id="KW-0269">Exonuclease</keyword>
<evidence type="ECO:0000313" key="15">
    <source>
        <dbReference type="EMBL" id="HGM59113.1"/>
    </source>
</evidence>
<dbReference type="PANTHER" id="PTHR36531:SF2">
    <property type="entry name" value="CRISPR-ASSOCIATED EXONUCLEASE CAS4"/>
    <property type="match status" value="1"/>
</dbReference>